<evidence type="ECO:0000256" key="1">
    <source>
        <dbReference type="SAM" id="MobiDB-lite"/>
    </source>
</evidence>
<organism evidence="2 3">
    <name type="scientific">Daphnia pulex</name>
    <name type="common">Water flea</name>
    <dbReference type="NCBI Taxonomy" id="6669"/>
    <lineage>
        <taxon>Eukaryota</taxon>
        <taxon>Metazoa</taxon>
        <taxon>Ecdysozoa</taxon>
        <taxon>Arthropoda</taxon>
        <taxon>Crustacea</taxon>
        <taxon>Branchiopoda</taxon>
        <taxon>Diplostraca</taxon>
        <taxon>Cladocera</taxon>
        <taxon>Anomopoda</taxon>
        <taxon>Daphniidae</taxon>
        <taxon>Daphnia</taxon>
    </lineage>
</organism>
<feature type="region of interest" description="Disordered" evidence="1">
    <location>
        <begin position="626"/>
        <end position="651"/>
    </location>
</feature>
<feature type="compositionally biased region" description="Basic and acidic residues" evidence="1">
    <location>
        <begin position="1450"/>
        <end position="1462"/>
    </location>
</feature>
<dbReference type="KEGG" id="dpx:DAPPUDRAFT_250987"/>
<dbReference type="Proteomes" id="UP000000305">
    <property type="component" value="Unassembled WGS sequence"/>
</dbReference>
<feature type="compositionally biased region" description="Polar residues" evidence="1">
    <location>
        <begin position="400"/>
        <end position="410"/>
    </location>
</feature>
<feature type="region of interest" description="Disordered" evidence="1">
    <location>
        <begin position="343"/>
        <end position="410"/>
    </location>
</feature>
<gene>
    <name evidence="2" type="ORF">DAPPUDRAFT_250987</name>
</gene>
<feature type="region of interest" description="Disordered" evidence="1">
    <location>
        <begin position="1441"/>
        <end position="1474"/>
    </location>
</feature>
<keyword evidence="3" id="KW-1185">Reference proteome</keyword>
<reference evidence="2 3" key="1">
    <citation type="journal article" date="2011" name="Science">
        <title>The ecoresponsive genome of Daphnia pulex.</title>
        <authorList>
            <person name="Colbourne J.K."/>
            <person name="Pfrender M.E."/>
            <person name="Gilbert D."/>
            <person name="Thomas W.K."/>
            <person name="Tucker A."/>
            <person name="Oakley T.H."/>
            <person name="Tokishita S."/>
            <person name="Aerts A."/>
            <person name="Arnold G.J."/>
            <person name="Basu M.K."/>
            <person name="Bauer D.J."/>
            <person name="Caceres C.E."/>
            <person name="Carmel L."/>
            <person name="Casola C."/>
            <person name="Choi J.H."/>
            <person name="Detter J.C."/>
            <person name="Dong Q."/>
            <person name="Dusheyko S."/>
            <person name="Eads B.D."/>
            <person name="Frohlich T."/>
            <person name="Geiler-Samerotte K.A."/>
            <person name="Gerlach D."/>
            <person name="Hatcher P."/>
            <person name="Jogdeo S."/>
            <person name="Krijgsveld J."/>
            <person name="Kriventseva E.V."/>
            <person name="Kultz D."/>
            <person name="Laforsch C."/>
            <person name="Lindquist E."/>
            <person name="Lopez J."/>
            <person name="Manak J.R."/>
            <person name="Muller J."/>
            <person name="Pangilinan J."/>
            <person name="Patwardhan R.P."/>
            <person name="Pitluck S."/>
            <person name="Pritham E.J."/>
            <person name="Rechtsteiner A."/>
            <person name="Rho M."/>
            <person name="Rogozin I.B."/>
            <person name="Sakarya O."/>
            <person name="Salamov A."/>
            <person name="Schaack S."/>
            <person name="Shapiro H."/>
            <person name="Shiga Y."/>
            <person name="Skalitzky C."/>
            <person name="Smith Z."/>
            <person name="Souvorov A."/>
            <person name="Sung W."/>
            <person name="Tang Z."/>
            <person name="Tsuchiya D."/>
            <person name="Tu H."/>
            <person name="Vos H."/>
            <person name="Wang M."/>
            <person name="Wolf Y.I."/>
            <person name="Yamagata H."/>
            <person name="Yamada T."/>
            <person name="Ye Y."/>
            <person name="Shaw J.R."/>
            <person name="Andrews J."/>
            <person name="Crease T.J."/>
            <person name="Tang H."/>
            <person name="Lucas S.M."/>
            <person name="Robertson H.M."/>
            <person name="Bork P."/>
            <person name="Koonin E.V."/>
            <person name="Zdobnov E.M."/>
            <person name="Grigoriev I.V."/>
            <person name="Lynch M."/>
            <person name="Boore J.L."/>
        </authorList>
    </citation>
    <scope>NUCLEOTIDE SEQUENCE [LARGE SCALE GENOMIC DNA]</scope>
</reference>
<feature type="region of interest" description="Disordered" evidence="1">
    <location>
        <begin position="1239"/>
        <end position="1271"/>
    </location>
</feature>
<feature type="region of interest" description="Disordered" evidence="1">
    <location>
        <begin position="1"/>
        <end position="20"/>
    </location>
</feature>
<feature type="region of interest" description="Disordered" evidence="1">
    <location>
        <begin position="1594"/>
        <end position="1615"/>
    </location>
</feature>
<protein>
    <submittedName>
        <fullName evidence="2">Uncharacterized protein</fullName>
    </submittedName>
</protein>
<dbReference type="EMBL" id="GL732578">
    <property type="protein sequence ID" value="EFX75003.1"/>
    <property type="molecule type" value="Genomic_DNA"/>
</dbReference>
<proteinExistence type="predicted"/>
<feature type="compositionally biased region" description="Polar residues" evidence="1">
    <location>
        <begin position="374"/>
        <end position="390"/>
    </location>
</feature>
<accession>E9GZJ4</accession>
<dbReference type="InParanoid" id="E9GZJ4"/>
<feature type="compositionally biased region" description="Low complexity" evidence="1">
    <location>
        <begin position="1601"/>
        <end position="1611"/>
    </location>
</feature>
<name>E9GZJ4_DAPPU</name>
<feature type="region of interest" description="Disordered" evidence="1">
    <location>
        <begin position="1126"/>
        <end position="1147"/>
    </location>
</feature>
<sequence length="1848" mass="201647">MNLNNPEAGKSINRLSERRGLGSLTLNQESVLKLESAASQEYAECVINEKAGNYPVVSSKRKKMSYFRSVQQQDGAEISDVTVEELSRDCPPAGLSPASSPSSKYRALPGCSPRWPHTYHHGTIFSFPSLPSSVSSSTSHRRRRLFYPFSSVGLLACNRCTASRRLSTVVEKPVGDASIQLAYPIQNCALLVGDNTVLRPLFDLKSSPDSQVTDISASQPPLGLAYSPGPVWQAELTVNPSTPVLLTHVPSPSLSSEQHSLSSPTLLIQAHSSIASHHETRERHLSDQHNKTATVYQFTKHSCLGVVDLPSHHHQQQLDNNRTTGNFCTNRARVVSLNSSCDGARIKKPLSPTRSDCKRRNSNPSEAANRHDSSSTIQQSHVIVEDSSNVPLGLLPPIDTSAQTSMDRNYSSPLAATPMTSSYAGLSPSCASAVDAQAAATNQSPSVAGPTFTSRHHTNCKTHGVLCKTCSGEACQEQCASCSSDSSRLSQCASTTHPSTDTSLPEHRPCTKSIGSQIGKSLAEPNKKATVNIQSPRLMEPLNERPSDVCPLPNRPARSRSPHAVYCHAHGDAVRDRRAYSADRPLCAHYPGSTVQVPKTVKESSSSRVSAYPKAEVISSTKVERLRQLTQRLRPSSSSTSSTGKGRSPDQVQLASFAESIQNQLPPIPIAPPRHPRTRSERKKSSRSKKDSATSTSDLNQPIRPISSIATSQNTNDTVFLPDLENGSVVKHNETTTCANNTPNMIPVLDESDAAHLRSSPTNDVNHQPHENLFSDNSRLSCTNHPDPTNDDVFDEVHLTLSRLNPRIMVGTYQQRTIPFRSASFSQIDVGADGTYNRRPRTSITLKPVTYSIGKDASNVSSSPYSGSLPRRLKMNERNSGEVSNTPKFHHLPEDCKEILTVPIADPVPCTKVLVSSSHEPHDPVHNKMVSIEANNESFCDKVDDSMTCHEPVQHGQQLNPGETDFSESTQKQSKLDSLHDGIASKPDSIEIPEQSIKAAVPASTICDDALQYVGQMAPCLTELEAEKAEPIDKTCYETTEVSVSAEIRLSPLPTIETETTELDMPGNLIDAEPLANSKPLAVLDLLELNNHLLRLRAATRDTTLDRLADLEVAAQFGESVPLLSPSIDSSGASSRNSVVRSSDQSDGRPWLNELFRLATNFERDESGWNPDKCVNHSASCPPEDVVKSRDYCAVADDSMAHSEIQQFEPLPTSIAFAQPKVDILATLPTENLARNLINQRSSLDRKSSKRRRHSSSMTGTTVTGHKGSYTKSSRGRFLTFPPAWVGKASTMYGGIEKKIPVIGVVSGSSSLDDDDGVPVVDMGKYEEKHFAVDANYGKLKAESSSVTGEPNFIEDPDDFQSLLIATEKNTIFSKSKCSLAEMSSLSSPSQTLQIPEKSTMEIPSSRLAMGTSLEDAQIVTDTFIGEIPECRLLIGESHYASVESDEPEDSTREENLKKASEADEIQEVRVSQKPCREATAINNIDADSPKANHRLTVSLSVTLAPELSCTNPESLRHMSLSPYCSDLESNAFSLSTEKAARSPQNPRRYGLKRRPLRGPYGEMLEAEMNKSEFSKMYAKRNEDLSFLRELSPRINREAKSSSPRPMSPSSGIPHIPINEAVASNWSNVTANTRQNAMAFPTSHSLDDSQLKIGYNSATLPIEISGSPRHPRLVLPKRKNSANIPYEMLDSDSEVSAHMTGAKLSPAMSSPPLDCLENHHTLPTVIENGMSPMPLPSHQRTLSSPCQLVLNEGGFTSEDEPELLELTSLSSLSRSTAQLLNSESISTDTFPVTRLGSTKRSRVNIKFYCFYLLETNCTSCFKKSMQLSIIDLINVDSPKPSFPPTRGI</sequence>
<feature type="compositionally biased region" description="Low complexity" evidence="1">
    <location>
        <begin position="628"/>
        <end position="646"/>
    </location>
</feature>
<dbReference type="OrthoDB" id="4066896at2759"/>
<dbReference type="HOGENOM" id="CLU_236961_0_0_1"/>
<evidence type="ECO:0000313" key="2">
    <source>
        <dbReference type="EMBL" id="EFX75003.1"/>
    </source>
</evidence>
<feature type="compositionally biased region" description="Basic residues" evidence="1">
    <location>
        <begin position="674"/>
        <end position="687"/>
    </location>
</feature>
<feature type="compositionally biased region" description="Polar residues" evidence="1">
    <location>
        <begin position="1127"/>
        <end position="1145"/>
    </location>
</feature>
<evidence type="ECO:0000313" key="3">
    <source>
        <dbReference type="Proteomes" id="UP000000305"/>
    </source>
</evidence>
<feature type="region of interest" description="Disordered" evidence="1">
    <location>
        <begin position="663"/>
        <end position="711"/>
    </location>
</feature>